<evidence type="ECO:0000313" key="3">
    <source>
        <dbReference type="WBParaSite" id="SSLN_0001505801-mRNA-1"/>
    </source>
</evidence>
<gene>
    <name evidence="1" type="ORF">SSLN_LOCUS14510</name>
</gene>
<dbReference type="EMBL" id="UYSU01039047">
    <property type="protein sequence ID" value="VDM00896.1"/>
    <property type="molecule type" value="Genomic_DNA"/>
</dbReference>
<dbReference type="Proteomes" id="UP000275846">
    <property type="component" value="Unassembled WGS sequence"/>
</dbReference>
<name>A0A183TDG3_SCHSO</name>
<reference evidence="1 2" key="2">
    <citation type="submission" date="2018-11" db="EMBL/GenBank/DDBJ databases">
        <authorList>
            <consortium name="Pathogen Informatics"/>
        </authorList>
    </citation>
    <scope>NUCLEOTIDE SEQUENCE [LARGE SCALE GENOMIC DNA]</scope>
    <source>
        <strain evidence="1 2">NST_G2</strain>
    </source>
</reference>
<dbReference type="WBParaSite" id="SSLN_0001505801-mRNA-1">
    <property type="protein sequence ID" value="SSLN_0001505801-mRNA-1"/>
    <property type="gene ID" value="SSLN_0001505801"/>
</dbReference>
<dbReference type="OrthoDB" id="10059790at2759"/>
<sequence>MLKLVWQDRIPETEVLERTGILSIHAMLRQVQLRWSGHPCDPTSIHYPAVEHTVDVVERNDRAVSEADLFGIYRTRIFHIR</sequence>
<proteinExistence type="predicted"/>
<evidence type="ECO:0000313" key="1">
    <source>
        <dbReference type="EMBL" id="VDM00896.1"/>
    </source>
</evidence>
<protein>
    <submittedName>
        <fullName evidence="3">DUF433 domain-containing protein</fullName>
    </submittedName>
</protein>
<accession>A0A183TDG3</accession>
<reference evidence="3" key="1">
    <citation type="submission" date="2016-06" db="UniProtKB">
        <authorList>
            <consortium name="WormBaseParasite"/>
        </authorList>
    </citation>
    <scope>IDENTIFICATION</scope>
</reference>
<keyword evidence="2" id="KW-1185">Reference proteome</keyword>
<evidence type="ECO:0000313" key="2">
    <source>
        <dbReference type="Proteomes" id="UP000275846"/>
    </source>
</evidence>
<dbReference type="AlphaFoldDB" id="A0A183TDG3"/>
<organism evidence="3">
    <name type="scientific">Schistocephalus solidus</name>
    <name type="common">Tapeworm</name>
    <dbReference type="NCBI Taxonomy" id="70667"/>
    <lineage>
        <taxon>Eukaryota</taxon>
        <taxon>Metazoa</taxon>
        <taxon>Spiralia</taxon>
        <taxon>Lophotrochozoa</taxon>
        <taxon>Platyhelminthes</taxon>
        <taxon>Cestoda</taxon>
        <taxon>Eucestoda</taxon>
        <taxon>Diphyllobothriidea</taxon>
        <taxon>Diphyllobothriidae</taxon>
        <taxon>Schistocephalus</taxon>
    </lineage>
</organism>